<dbReference type="InterPro" id="IPR032675">
    <property type="entry name" value="LRR_dom_sf"/>
</dbReference>
<dbReference type="InterPro" id="IPR001810">
    <property type="entry name" value="F-box_dom"/>
</dbReference>
<dbReference type="AlphaFoldDB" id="A0A814IRL1"/>
<dbReference type="Gene3D" id="3.80.10.10">
    <property type="entry name" value="Ribonuclease Inhibitor"/>
    <property type="match status" value="1"/>
</dbReference>
<dbReference type="SUPFAM" id="SSF52047">
    <property type="entry name" value="RNI-like"/>
    <property type="match status" value="1"/>
</dbReference>
<proteinExistence type="predicted"/>
<protein>
    <recommendedName>
        <fullName evidence="1">F-box domain-containing protein</fullName>
    </recommendedName>
</protein>
<accession>A0A814IRL1</accession>
<comment type="caution">
    <text evidence="2">The sequence shown here is derived from an EMBL/GenBank/DDBJ whole genome shotgun (WGS) entry which is preliminary data.</text>
</comment>
<dbReference type="Proteomes" id="UP000663877">
    <property type="component" value="Unassembled WGS sequence"/>
</dbReference>
<sequence>MELLPNEILLQIFSYLHKLDVFYSFNDLNQRFQHIIESCLYEINIIDLGNHSFRRWYFFIKDIFPRHVQSVRSLKLEEEQQFELFNPYISQLTRLESLSLKADNWLYHYDYYYWLNQYLTQALSLSSLTTLTIHGVTISTLKTISLSASRNLHKLIFLKPKFTSNFKVDDIPQMSYVTHLSISLNSTTQLLKLFKLFPNLEELNLSIIRLDSYPMYHSEIPITLRKLHLQFLTHQYDGYPNLDGLQRFLNIFQSQLHILRLIIINAQIEFSNFDKFQNLIKNFEDLKSFQYNIHTNHKPDKNFPNIKQLPKLRYTMFTLPRIRSFDPDFNEIYQICNLNSNLTLKELFDSCEVRLERNYYNERFSILIFQFTNTFVLENLTRICFGRCIEETLPEICRFISIIITLSPNLTSFKVHSRDEMKVIQHLKEIFRHDKPNNILNLELIISWENIDQLTTFFYDLSVIFPKINSLVCPSIGQSPRTANLLQDLRTYFPKLNRLQLEMIDQEDFRYFKKYLKESRRLFQSKYSFTIDQDHRSSYGFYTYRIRLY</sequence>
<evidence type="ECO:0000259" key="1">
    <source>
        <dbReference type="PROSITE" id="PS50181"/>
    </source>
</evidence>
<organism evidence="2 3">
    <name type="scientific">Adineta steineri</name>
    <dbReference type="NCBI Taxonomy" id="433720"/>
    <lineage>
        <taxon>Eukaryota</taxon>
        <taxon>Metazoa</taxon>
        <taxon>Spiralia</taxon>
        <taxon>Gnathifera</taxon>
        <taxon>Rotifera</taxon>
        <taxon>Eurotatoria</taxon>
        <taxon>Bdelloidea</taxon>
        <taxon>Adinetida</taxon>
        <taxon>Adinetidae</taxon>
        <taxon>Adineta</taxon>
    </lineage>
</organism>
<reference evidence="2" key="1">
    <citation type="submission" date="2021-02" db="EMBL/GenBank/DDBJ databases">
        <authorList>
            <person name="Nowell W R."/>
        </authorList>
    </citation>
    <scope>NUCLEOTIDE SEQUENCE</scope>
</reference>
<evidence type="ECO:0000313" key="2">
    <source>
        <dbReference type="EMBL" id="CAF1026245.1"/>
    </source>
</evidence>
<feature type="domain" description="F-box" evidence="1">
    <location>
        <begin position="1"/>
        <end position="56"/>
    </location>
</feature>
<name>A0A814IRL1_9BILA</name>
<gene>
    <name evidence="2" type="ORF">BJG266_LOCUS17278</name>
</gene>
<dbReference type="EMBL" id="CAJNOI010000083">
    <property type="protein sequence ID" value="CAF1026245.1"/>
    <property type="molecule type" value="Genomic_DNA"/>
</dbReference>
<dbReference type="PROSITE" id="PS50181">
    <property type="entry name" value="FBOX"/>
    <property type="match status" value="1"/>
</dbReference>
<evidence type="ECO:0000313" key="3">
    <source>
        <dbReference type="Proteomes" id="UP000663877"/>
    </source>
</evidence>